<evidence type="ECO:0000313" key="3">
    <source>
        <dbReference type="Proteomes" id="UP000250123"/>
    </source>
</evidence>
<dbReference type="InterPro" id="IPR008160">
    <property type="entry name" value="Collagen"/>
</dbReference>
<dbReference type="AlphaFoldDB" id="A0A330M9V4"/>
<dbReference type="SUPFAM" id="SSF56436">
    <property type="entry name" value="C-type lectin-like"/>
    <property type="match status" value="1"/>
</dbReference>
<dbReference type="Pfam" id="PF01391">
    <property type="entry name" value="Collagen"/>
    <property type="match status" value="1"/>
</dbReference>
<name>A0A330M9V4_9GAMM</name>
<feature type="signal peptide" evidence="1">
    <location>
        <begin position="1"/>
        <end position="20"/>
    </location>
</feature>
<dbReference type="InterPro" id="IPR016186">
    <property type="entry name" value="C-type_lectin-like/link_sf"/>
</dbReference>
<dbReference type="InterPro" id="IPR016187">
    <property type="entry name" value="CTDL_fold"/>
</dbReference>
<dbReference type="PANTHER" id="PTHR24637">
    <property type="entry name" value="COLLAGEN"/>
    <property type="match status" value="1"/>
</dbReference>
<organism evidence="2 3">
    <name type="scientific">Shewanella benthica</name>
    <dbReference type="NCBI Taxonomy" id="43661"/>
    <lineage>
        <taxon>Bacteria</taxon>
        <taxon>Pseudomonadati</taxon>
        <taxon>Pseudomonadota</taxon>
        <taxon>Gammaproteobacteria</taxon>
        <taxon>Alteromonadales</taxon>
        <taxon>Shewanellaceae</taxon>
        <taxon>Shewanella</taxon>
    </lineage>
</organism>
<dbReference type="EMBL" id="LS483452">
    <property type="protein sequence ID" value="SQH78204.1"/>
    <property type="molecule type" value="Genomic_DNA"/>
</dbReference>
<dbReference type="Gene3D" id="3.10.100.10">
    <property type="entry name" value="Mannose-Binding Protein A, subunit A"/>
    <property type="match status" value="1"/>
</dbReference>
<dbReference type="Proteomes" id="UP000250123">
    <property type="component" value="Chromosome SHEWBE"/>
</dbReference>
<keyword evidence="1" id="KW-0732">Signal</keyword>
<sequence>MKAIKISTLALLIASSMVNAAEFNQAGTLLDSNTELPIDGTLPVTFTIYDGEQAVWTNDRILDFVNGEYSLVLGQKKSIEDKTFASSELTLGINVDNDGEMMPRLKLSTAPRAYFAEVAGSIKGQVDLESLAINEQIVIDENGQWVGDPTGLVGRSGIDGLDGVSGEPGAQGATGAAGATGEVGAQGATGEVGAQGAAGAAGATGEMGAQGQMGAAGINGTNGANGVDGTNGANGVDGNNGASAYLIWLDAGNSGTEADFLASLNAQAGTSTADTLYQTWLVDNRLTDDAATFQRFQKESVFGVGYNETMFLTTVLYDGSINGGGGITAANTACQTEANSTSSIVPTGTYKAVLWSSSQDLEDETSVFSSSYIGYTNAHGALIARNFKDLQNDLLAPIDTLVDGSRKYAQKGYWRGSMAQHNCSDWTSNSAGVGYNGASYSTSGINSTSGATACSQKRHLLCVRNF</sequence>
<proteinExistence type="predicted"/>
<reference evidence="3" key="1">
    <citation type="submission" date="2018-06" db="EMBL/GenBank/DDBJ databases">
        <authorList>
            <person name="Cea G.-C."/>
            <person name="William W."/>
        </authorList>
    </citation>
    <scope>NUCLEOTIDE SEQUENCE [LARGE SCALE GENOMIC DNA]</scope>
    <source>
        <strain evidence="3">DB21MT-2</strain>
    </source>
</reference>
<evidence type="ECO:0000256" key="1">
    <source>
        <dbReference type="SAM" id="SignalP"/>
    </source>
</evidence>
<evidence type="ECO:0000313" key="2">
    <source>
        <dbReference type="EMBL" id="SQH78204.1"/>
    </source>
</evidence>
<protein>
    <recommendedName>
        <fullName evidence="4">DUF1554 domain-containing protein</fullName>
    </recommendedName>
</protein>
<feature type="chain" id="PRO_5016337988" description="DUF1554 domain-containing protein" evidence="1">
    <location>
        <begin position="21"/>
        <end position="466"/>
    </location>
</feature>
<gene>
    <name evidence="2" type="ORF">SHEWBE_4244</name>
</gene>
<dbReference type="KEGG" id="sbk:SHEWBE_4244"/>
<accession>A0A330M9V4</accession>
<evidence type="ECO:0008006" key="4">
    <source>
        <dbReference type="Google" id="ProtNLM"/>
    </source>
</evidence>
<dbReference type="RefSeq" id="WP_112353821.1">
    <property type="nucleotide sequence ID" value="NZ_LS483452.1"/>
</dbReference>